<feature type="transmembrane region" description="Helical" evidence="8">
    <location>
        <begin position="35"/>
        <end position="60"/>
    </location>
</feature>
<dbReference type="GO" id="GO:0016117">
    <property type="term" value="P:carotenoid biosynthetic process"/>
    <property type="evidence" value="ECO:0007669"/>
    <property type="project" value="UniProtKB-KW"/>
</dbReference>
<keyword evidence="11" id="KW-1185">Reference proteome</keyword>
<keyword evidence="3 8" id="KW-0812">Transmembrane</keyword>
<dbReference type="Pfam" id="PF18916">
    <property type="entry name" value="Lycopene_cyc"/>
    <property type="match status" value="1"/>
</dbReference>
<evidence type="ECO:0000256" key="7">
    <source>
        <dbReference type="ARBA" id="ARBA00023235"/>
    </source>
</evidence>
<dbReference type="Proteomes" id="UP000238356">
    <property type="component" value="Unassembled WGS sequence"/>
</dbReference>
<dbReference type="InterPro" id="IPR017825">
    <property type="entry name" value="Lycopene_cyclase_dom"/>
</dbReference>
<reference evidence="10 11" key="1">
    <citation type="submission" date="2018-02" db="EMBL/GenBank/DDBJ databases">
        <title>8 Nocardia nova and 1 Nocardia cyriacigeorgica strain used for evolution to TMP-SMX.</title>
        <authorList>
            <person name="Mehta H."/>
            <person name="Weng J."/>
            <person name="Shamoo Y."/>
        </authorList>
    </citation>
    <scope>NUCLEOTIDE SEQUENCE [LARGE SCALE GENOMIC DNA]</scope>
    <source>
        <strain evidence="10 11">BAA2227</strain>
    </source>
</reference>
<name>A0A2S6AEP1_9NOCA</name>
<evidence type="ECO:0000256" key="5">
    <source>
        <dbReference type="ARBA" id="ARBA00022989"/>
    </source>
</evidence>
<evidence type="ECO:0000259" key="9">
    <source>
        <dbReference type="Pfam" id="PF18916"/>
    </source>
</evidence>
<evidence type="ECO:0000313" key="11">
    <source>
        <dbReference type="Proteomes" id="UP000238356"/>
    </source>
</evidence>
<comment type="pathway">
    <text evidence="2">Carotenoid biosynthesis.</text>
</comment>
<protein>
    <submittedName>
        <fullName evidence="10">Lycopene cyclase domain-containing protein</fullName>
    </submittedName>
</protein>
<dbReference type="GO" id="GO:0016872">
    <property type="term" value="F:intramolecular lyase activity"/>
    <property type="evidence" value="ECO:0007669"/>
    <property type="project" value="InterPro"/>
</dbReference>
<organism evidence="10 11">
    <name type="scientific">Nocardia nova</name>
    <dbReference type="NCBI Taxonomy" id="37330"/>
    <lineage>
        <taxon>Bacteria</taxon>
        <taxon>Bacillati</taxon>
        <taxon>Actinomycetota</taxon>
        <taxon>Actinomycetes</taxon>
        <taxon>Mycobacteriales</taxon>
        <taxon>Nocardiaceae</taxon>
        <taxon>Nocardia</taxon>
    </lineage>
</organism>
<keyword evidence="5 8" id="KW-1133">Transmembrane helix</keyword>
<proteinExistence type="predicted"/>
<feature type="transmembrane region" description="Helical" evidence="8">
    <location>
        <begin position="80"/>
        <end position="101"/>
    </location>
</feature>
<keyword evidence="6 8" id="KW-0472">Membrane</keyword>
<evidence type="ECO:0000256" key="3">
    <source>
        <dbReference type="ARBA" id="ARBA00022692"/>
    </source>
</evidence>
<dbReference type="EMBL" id="PSZD01000001">
    <property type="protein sequence ID" value="PPJ32837.1"/>
    <property type="molecule type" value="Genomic_DNA"/>
</dbReference>
<comment type="subcellular location">
    <subcellularLocation>
        <location evidence="1">Membrane</location>
        <topology evidence="1">Multi-pass membrane protein</topology>
    </subcellularLocation>
</comment>
<dbReference type="AlphaFoldDB" id="A0A2S6AEP1"/>
<feature type="domain" description="Lycopene cyclase" evidence="9">
    <location>
        <begin position="6"/>
        <end position="93"/>
    </location>
</feature>
<accession>A0A2S6AEP1</accession>
<dbReference type="GO" id="GO:0045436">
    <property type="term" value="F:lycopene beta cyclase activity"/>
    <property type="evidence" value="ECO:0007669"/>
    <property type="project" value="UniProtKB-ARBA"/>
</dbReference>
<comment type="caution">
    <text evidence="10">The sequence shown here is derived from an EMBL/GenBank/DDBJ whole genome shotgun (WGS) entry which is preliminary data.</text>
</comment>
<sequence>MAHWHYLFLLMACLALTAPLECFGRGVYRRPRLLAAALIPPALLFLTWDLLAIAGGVWSFDSRYLVGITLPGSIPLEEVLFFLVVPICGLFTFVAVEALLGSERGRRPALRGRR</sequence>
<evidence type="ECO:0000256" key="4">
    <source>
        <dbReference type="ARBA" id="ARBA00022746"/>
    </source>
</evidence>
<keyword evidence="7" id="KW-0413">Isomerase</keyword>
<evidence type="ECO:0000256" key="1">
    <source>
        <dbReference type="ARBA" id="ARBA00004141"/>
    </source>
</evidence>
<evidence type="ECO:0000256" key="2">
    <source>
        <dbReference type="ARBA" id="ARBA00004829"/>
    </source>
</evidence>
<keyword evidence="4" id="KW-0125">Carotenoid biosynthesis</keyword>
<feature type="transmembrane region" description="Helical" evidence="8">
    <location>
        <begin position="6"/>
        <end position="23"/>
    </location>
</feature>
<evidence type="ECO:0000313" key="10">
    <source>
        <dbReference type="EMBL" id="PPJ32837.1"/>
    </source>
</evidence>
<dbReference type="GO" id="GO:0016020">
    <property type="term" value="C:membrane"/>
    <property type="evidence" value="ECO:0007669"/>
    <property type="project" value="UniProtKB-SubCell"/>
</dbReference>
<evidence type="ECO:0000256" key="8">
    <source>
        <dbReference type="SAM" id="Phobius"/>
    </source>
</evidence>
<gene>
    <name evidence="10" type="ORF">C5F51_00365</name>
</gene>
<dbReference type="GeneID" id="66717746"/>
<dbReference type="NCBIfam" id="TIGR03462">
    <property type="entry name" value="CarR_dom_SF"/>
    <property type="match status" value="1"/>
</dbReference>
<evidence type="ECO:0000256" key="6">
    <source>
        <dbReference type="ARBA" id="ARBA00023136"/>
    </source>
</evidence>
<dbReference type="RefSeq" id="WP_030514245.1">
    <property type="nucleotide sequence ID" value="NZ_JADLQW010000002.1"/>
</dbReference>